<reference evidence="2 3" key="1">
    <citation type="submission" date="2024-10" db="EMBL/GenBank/DDBJ databases">
        <title>Updated reference genomes for cyclostephanoid diatoms.</title>
        <authorList>
            <person name="Roberts W.R."/>
            <person name="Alverson A.J."/>
        </authorList>
    </citation>
    <scope>NUCLEOTIDE SEQUENCE [LARGE SCALE GENOMIC DNA]</scope>
    <source>
        <strain evidence="2 3">AJA010-31</strain>
    </source>
</reference>
<name>A0ABD3N0K0_9STRA</name>
<dbReference type="AlphaFoldDB" id="A0ABD3N0K0"/>
<comment type="caution">
    <text evidence="2">The sequence shown here is derived from an EMBL/GenBank/DDBJ whole genome shotgun (WGS) entry which is preliminary data.</text>
</comment>
<organism evidence="2 3">
    <name type="scientific">Cyclotella atomus</name>
    <dbReference type="NCBI Taxonomy" id="382360"/>
    <lineage>
        <taxon>Eukaryota</taxon>
        <taxon>Sar</taxon>
        <taxon>Stramenopiles</taxon>
        <taxon>Ochrophyta</taxon>
        <taxon>Bacillariophyta</taxon>
        <taxon>Coscinodiscophyceae</taxon>
        <taxon>Thalassiosirophycidae</taxon>
        <taxon>Stephanodiscales</taxon>
        <taxon>Stephanodiscaceae</taxon>
        <taxon>Cyclotella</taxon>
    </lineage>
</organism>
<dbReference type="EMBL" id="JALLPJ020001329">
    <property type="protein sequence ID" value="KAL3769618.1"/>
    <property type="molecule type" value="Genomic_DNA"/>
</dbReference>
<dbReference type="Proteomes" id="UP001530400">
    <property type="component" value="Unassembled WGS sequence"/>
</dbReference>
<proteinExistence type="predicted"/>
<evidence type="ECO:0000313" key="2">
    <source>
        <dbReference type="EMBL" id="KAL3769618.1"/>
    </source>
</evidence>
<accession>A0ABD3N0K0</accession>
<evidence type="ECO:0000256" key="1">
    <source>
        <dbReference type="SAM" id="MobiDB-lite"/>
    </source>
</evidence>
<sequence>MFSEHPDICSQKKGARKDEKSSDVIRVLETNNRNDSLVQFIDNKPAVDGIHPRAQSTQQQISNISKECSAQNWEAQFIANKFTVNGNEFGNKTAVKDSHLLAQSVQQQINNIPQECGDQNYWEAPTNNIQSNYEQTTGTSADSCNFPKDHRPEFKETETVHLRRQSSCSSWGVSFVDNLDGSVYNFENELGNELDVFSLGGNDNELEAETLKSSLDTSKSWASMGVAALNFLDVHSAEFKRLDTEAENIYNSSINVDENSNKTRRIYNLRLVFYELFSGGQIPPPTLHALASSDGAFTSLSTTTLVKRTDEPPMEAKRHQGSTKSETEVGLCQLSFEYLRLIGVPNPISGVIYNMMDCVYGDLSSRECYSALDEVSKFLRGLNMDNIPSFVTQLNEIKITRHQEFEDIMSGSRGYTECSAFYCCSRWHSCDRKV</sequence>
<keyword evidence="3" id="KW-1185">Reference proteome</keyword>
<gene>
    <name evidence="2" type="ORF">ACHAWO_011564</name>
</gene>
<feature type="region of interest" description="Disordered" evidence="1">
    <location>
        <begin position="1"/>
        <end position="21"/>
    </location>
</feature>
<evidence type="ECO:0000313" key="3">
    <source>
        <dbReference type="Proteomes" id="UP001530400"/>
    </source>
</evidence>
<protein>
    <submittedName>
        <fullName evidence="2">Uncharacterized protein</fullName>
    </submittedName>
</protein>